<keyword evidence="3" id="KW-1185">Reference proteome</keyword>
<protein>
    <submittedName>
        <fullName evidence="2">Uncharacterized protein</fullName>
    </submittedName>
</protein>
<feature type="region of interest" description="Disordered" evidence="1">
    <location>
        <begin position="38"/>
        <end position="72"/>
    </location>
</feature>
<evidence type="ECO:0000313" key="2">
    <source>
        <dbReference type="EMBL" id="MER6169529.1"/>
    </source>
</evidence>
<evidence type="ECO:0000313" key="3">
    <source>
        <dbReference type="Proteomes" id="UP001496720"/>
    </source>
</evidence>
<proteinExistence type="predicted"/>
<evidence type="ECO:0000256" key="1">
    <source>
        <dbReference type="SAM" id="MobiDB-lite"/>
    </source>
</evidence>
<dbReference type="Proteomes" id="UP001496720">
    <property type="component" value="Unassembled WGS sequence"/>
</dbReference>
<name>A0ABV1T7D9_9ACTN</name>
<comment type="caution">
    <text evidence="2">The sequence shown here is derived from an EMBL/GenBank/DDBJ whole genome shotgun (WGS) entry which is preliminary data.</text>
</comment>
<reference evidence="2 3" key="1">
    <citation type="submission" date="2024-06" db="EMBL/GenBank/DDBJ databases">
        <title>The Natural Products Discovery Center: Release of the First 8490 Sequenced Strains for Exploring Actinobacteria Biosynthetic Diversity.</title>
        <authorList>
            <person name="Kalkreuter E."/>
            <person name="Kautsar S.A."/>
            <person name="Yang D."/>
            <person name="Bader C.D."/>
            <person name="Teijaro C.N."/>
            <person name="Fluegel L."/>
            <person name="Davis C.M."/>
            <person name="Simpson J.R."/>
            <person name="Lauterbach L."/>
            <person name="Steele A.D."/>
            <person name="Gui C."/>
            <person name="Meng S."/>
            <person name="Li G."/>
            <person name="Viehrig K."/>
            <person name="Ye F."/>
            <person name="Su P."/>
            <person name="Kiefer A.F."/>
            <person name="Nichols A."/>
            <person name="Cepeda A.J."/>
            <person name="Yan W."/>
            <person name="Fan B."/>
            <person name="Jiang Y."/>
            <person name="Adhikari A."/>
            <person name="Zheng C.-J."/>
            <person name="Schuster L."/>
            <person name="Cowan T.M."/>
            <person name="Smanski M.J."/>
            <person name="Chevrette M.G."/>
            <person name="De Carvalho L.P.S."/>
            <person name="Shen B."/>
        </authorList>
    </citation>
    <scope>NUCLEOTIDE SEQUENCE [LARGE SCALE GENOMIC DNA]</scope>
    <source>
        <strain evidence="2 3">NPDC001615</strain>
    </source>
</reference>
<feature type="compositionally biased region" description="Basic and acidic residues" evidence="1">
    <location>
        <begin position="53"/>
        <end position="66"/>
    </location>
</feature>
<gene>
    <name evidence="2" type="ORF">ABT188_34170</name>
</gene>
<dbReference type="RefSeq" id="WP_352150669.1">
    <property type="nucleotide sequence ID" value="NZ_JBEOZY010000076.1"/>
</dbReference>
<accession>A0ABV1T7D9</accession>
<dbReference type="EMBL" id="JBEOZY010000076">
    <property type="protein sequence ID" value="MER6169529.1"/>
    <property type="molecule type" value="Genomic_DNA"/>
</dbReference>
<organism evidence="2 3">
    <name type="scientific">Streptomyces violaceorubidus</name>
    <dbReference type="NCBI Taxonomy" id="284042"/>
    <lineage>
        <taxon>Bacteria</taxon>
        <taxon>Bacillati</taxon>
        <taxon>Actinomycetota</taxon>
        <taxon>Actinomycetes</taxon>
        <taxon>Kitasatosporales</taxon>
        <taxon>Streptomycetaceae</taxon>
        <taxon>Streptomyces</taxon>
    </lineage>
</organism>
<sequence>MGEVFAADVSRIRQWQTLMGDITGITDNVMPDVDAQARSCAGRAGQERATAGELRDRDRGEHDGSRKTGTSMMQAIGRVFRALKVNGSMIQGARNDAYDTDKSGRH</sequence>